<dbReference type="GeneID" id="59283106"/>
<feature type="compositionally biased region" description="Polar residues" evidence="2">
    <location>
        <begin position="493"/>
        <end position="505"/>
    </location>
</feature>
<feature type="region of interest" description="Disordered" evidence="2">
    <location>
        <begin position="493"/>
        <end position="532"/>
    </location>
</feature>
<dbReference type="EMBL" id="JACCJC010000003">
    <property type="protein sequence ID" value="KAF6240759.1"/>
    <property type="molecule type" value="Genomic_DNA"/>
</dbReference>
<keyword evidence="5" id="KW-1185">Reference proteome</keyword>
<protein>
    <recommendedName>
        <fullName evidence="3">Zn(2)-C6 fungal-type domain-containing protein</fullName>
    </recommendedName>
</protein>
<keyword evidence="1" id="KW-0539">Nucleus</keyword>
<proteinExistence type="predicted"/>
<dbReference type="GO" id="GO:0000981">
    <property type="term" value="F:DNA-binding transcription factor activity, RNA polymerase II-specific"/>
    <property type="evidence" value="ECO:0007669"/>
    <property type="project" value="InterPro"/>
</dbReference>
<gene>
    <name evidence="4" type="ORF">HO173_001432</name>
</gene>
<sequence>MSRNVELAEARQRIASPGRRAHKWIEDHHKYAKAVAVPNSRDHGRTALIESLWEIENAPGETKLMSKTLQMPVTKGDRVEPSAMVWGSLNQRAGPHLAPVVPAENRDTPHLSQWPTLDSEPLAALIHRKYNSTSLHLNLNLLSPFKMACTENTPPPKDLQKWYDELYADLPDLPDALEESLRSKYNFRIGVRENNNVPITYLDQDDSGTFDPASKKPPECVVINRKKRERRERIDDGTPKKVKTNTWQGGRRTGRQLPVVLKFTSENGRATLKDFGTSLDNWPERLPDPDSRDDSPIDWLEFQAQPYDLRERRRCDLSNPANAAWDDDLRLEDITLGYPAYRGCKGCFDWGFRCPLLDEGSRYPCAECAADDAECELIVEPAVKRTCEECRNRRQQCSYREKGDDHTKPCQQCANASRKCVAGPASGRTRTGPSLGQGAPRPRKQNAQPRKQCAQTRRSNVGCTQRLRDKELCSHISYMEQAECGYCCRGGTSSTVESPESQAPMSSKGREKEHEICSHKRSQPAAAESTKSNRYRTITTKLAHPIHFNYAYDDGEGTAPCHWCEDAIYGILGLGEVEVGIFDNEDGQGFIEIVDGHAATYGHSRMCEFCTTDRLKITACKNHEIEPIASMDPDKFDYKGVMEWMMPGMASLAPFTWCSICPSPAFYCCSAKPDIDMIGQEEDLYLGDQKGCGLLLCESCAVTLIGGHEGKLDRLIDSLEKDGENGGFGIRADANFLHSKGELLRRMGLF</sequence>
<name>A0A8H6L9I3_9LECA</name>
<feature type="region of interest" description="Disordered" evidence="2">
    <location>
        <begin position="422"/>
        <end position="454"/>
    </location>
</feature>
<feature type="compositionally biased region" description="Polar residues" evidence="2">
    <location>
        <begin position="445"/>
        <end position="454"/>
    </location>
</feature>
<evidence type="ECO:0000313" key="5">
    <source>
        <dbReference type="Proteomes" id="UP000578531"/>
    </source>
</evidence>
<accession>A0A8H6L9I3</accession>
<evidence type="ECO:0000256" key="2">
    <source>
        <dbReference type="SAM" id="MobiDB-lite"/>
    </source>
</evidence>
<dbReference type="InterPro" id="IPR001138">
    <property type="entry name" value="Zn2Cys6_DnaBD"/>
</dbReference>
<dbReference type="Proteomes" id="UP000578531">
    <property type="component" value="Unassembled WGS sequence"/>
</dbReference>
<feature type="compositionally biased region" description="Basic and acidic residues" evidence="2">
    <location>
        <begin position="508"/>
        <end position="518"/>
    </location>
</feature>
<dbReference type="GO" id="GO:0008270">
    <property type="term" value="F:zinc ion binding"/>
    <property type="evidence" value="ECO:0007669"/>
    <property type="project" value="InterPro"/>
</dbReference>
<feature type="domain" description="Zn(2)-C6 fungal-type" evidence="3">
    <location>
        <begin position="386"/>
        <end position="422"/>
    </location>
</feature>
<evidence type="ECO:0000259" key="3">
    <source>
        <dbReference type="PROSITE" id="PS50048"/>
    </source>
</evidence>
<organism evidence="4 5">
    <name type="scientific">Letharia columbiana</name>
    <dbReference type="NCBI Taxonomy" id="112416"/>
    <lineage>
        <taxon>Eukaryota</taxon>
        <taxon>Fungi</taxon>
        <taxon>Dikarya</taxon>
        <taxon>Ascomycota</taxon>
        <taxon>Pezizomycotina</taxon>
        <taxon>Lecanoromycetes</taxon>
        <taxon>OSLEUM clade</taxon>
        <taxon>Lecanoromycetidae</taxon>
        <taxon>Lecanorales</taxon>
        <taxon>Lecanorineae</taxon>
        <taxon>Parmeliaceae</taxon>
        <taxon>Letharia</taxon>
    </lineage>
</organism>
<evidence type="ECO:0000256" key="1">
    <source>
        <dbReference type="ARBA" id="ARBA00023242"/>
    </source>
</evidence>
<dbReference type="PROSITE" id="PS50048">
    <property type="entry name" value="ZN2_CY6_FUNGAL_2"/>
    <property type="match status" value="1"/>
</dbReference>
<evidence type="ECO:0000313" key="4">
    <source>
        <dbReference type="EMBL" id="KAF6240759.1"/>
    </source>
</evidence>
<comment type="caution">
    <text evidence="4">The sequence shown here is derived from an EMBL/GenBank/DDBJ whole genome shotgun (WGS) entry which is preliminary data.</text>
</comment>
<dbReference type="RefSeq" id="XP_037170018.1">
    <property type="nucleotide sequence ID" value="XM_037303371.1"/>
</dbReference>
<dbReference type="PROSITE" id="PS00463">
    <property type="entry name" value="ZN2_CY6_FUNGAL_1"/>
    <property type="match status" value="1"/>
</dbReference>
<reference evidence="4 5" key="1">
    <citation type="journal article" date="2020" name="Genomics">
        <title>Complete, high-quality genomes from long-read metagenomic sequencing of two wolf lichen thalli reveals enigmatic genome architecture.</title>
        <authorList>
            <person name="McKenzie S.K."/>
            <person name="Walston R.F."/>
            <person name="Allen J.L."/>
        </authorList>
    </citation>
    <scope>NUCLEOTIDE SEQUENCE [LARGE SCALE GENOMIC DNA]</scope>
    <source>
        <strain evidence="4">WasteWater2</strain>
    </source>
</reference>
<dbReference type="OrthoDB" id="5303703at2759"/>
<dbReference type="AlphaFoldDB" id="A0A8H6L9I3"/>